<feature type="region of interest" description="Disordered" evidence="1">
    <location>
        <begin position="1"/>
        <end position="68"/>
    </location>
</feature>
<name>A0A4Y2CEA5_ARAVE</name>
<feature type="compositionally biased region" description="Basic and acidic residues" evidence="1">
    <location>
        <begin position="33"/>
        <end position="68"/>
    </location>
</feature>
<dbReference type="EMBL" id="BGPR01000182">
    <property type="protein sequence ID" value="GBM02673.1"/>
    <property type="molecule type" value="Genomic_DNA"/>
</dbReference>
<organism evidence="2 3">
    <name type="scientific">Araneus ventricosus</name>
    <name type="common">Orbweaver spider</name>
    <name type="synonym">Epeira ventricosa</name>
    <dbReference type="NCBI Taxonomy" id="182803"/>
    <lineage>
        <taxon>Eukaryota</taxon>
        <taxon>Metazoa</taxon>
        <taxon>Ecdysozoa</taxon>
        <taxon>Arthropoda</taxon>
        <taxon>Chelicerata</taxon>
        <taxon>Arachnida</taxon>
        <taxon>Araneae</taxon>
        <taxon>Araneomorphae</taxon>
        <taxon>Entelegynae</taxon>
        <taxon>Araneoidea</taxon>
        <taxon>Araneidae</taxon>
        <taxon>Araneus</taxon>
    </lineage>
</organism>
<sequence>MYHPSNGLPRTANKRGYFAVHEKQQANKAATASHRELPRRKETAETQGEKKLERRPDTRVPRGREARHTWIRCALRGKKLESSDGFSLKSCRTSSS</sequence>
<accession>A0A4Y2CEA5</accession>
<proteinExistence type="predicted"/>
<reference evidence="2 3" key="1">
    <citation type="journal article" date="2019" name="Sci. Rep.">
        <title>Orb-weaving spider Araneus ventricosus genome elucidates the spidroin gene catalogue.</title>
        <authorList>
            <person name="Kono N."/>
            <person name="Nakamura H."/>
            <person name="Ohtoshi R."/>
            <person name="Moran D.A.P."/>
            <person name="Shinohara A."/>
            <person name="Yoshida Y."/>
            <person name="Fujiwara M."/>
            <person name="Mori M."/>
            <person name="Tomita M."/>
            <person name="Arakawa K."/>
        </authorList>
    </citation>
    <scope>NUCLEOTIDE SEQUENCE [LARGE SCALE GENOMIC DNA]</scope>
</reference>
<dbReference type="Proteomes" id="UP000499080">
    <property type="component" value="Unassembled WGS sequence"/>
</dbReference>
<dbReference type="AlphaFoldDB" id="A0A4Y2CEA5"/>
<evidence type="ECO:0000256" key="1">
    <source>
        <dbReference type="SAM" id="MobiDB-lite"/>
    </source>
</evidence>
<protein>
    <submittedName>
        <fullName evidence="2">Uncharacterized protein</fullName>
    </submittedName>
</protein>
<evidence type="ECO:0000313" key="3">
    <source>
        <dbReference type="Proteomes" id="UP000499080"/>
    </source>
</evidence>
<evidence type="ECO:0000313" key="2">
    <source>
        <dbReference type="EMBL" id="GBM02673.1"/>
    </source>
</evidence>
<keyword evidence="3" id="KW-1185">Reference proteome</keyword>
<gene>
    <name evidence="2" type="ORF">AVEN_258966_1</name>
</gene>
<comment type="caution">
    <text evidence="2">The sequence shown here is derived from an EMBL/GenBank/DDBJ whole genome shotgun (WGS) entry which is preliminary data.</text>
</comment>